<dbReference type="Proteomes" id="UP000814243">
    <property type="component" value="Unassembled WGS sequence"/>
</dbReference>
<proteinExistence type="predicted"/>
<comment type="caution">
    <text evidence="2">The sequence shown here is derived from an EMBL/GenBank/DDBJ whole genome shotgun (WGS) entry which is preliminary data.</text>
</comment>
<dbReference type="AlphaFoldDB" id="A0A922M3D7"/>
<evidence type="ECO:0000256" key="1">
    <source>
        <dbReference type="SAM" id="MobiDB-lite"/>
    </source>
</evidence>
<protein>
    <submittedName>
        <fullName evidence="2">Uncharacterized protein</fullName>
    </submittedName>
</protein>
<organism evidence="2 3">
    <name type="scientific">Spodoptera exigua</name>
    <name type="common">Beet armyworm</name>
    <name type="synonym">Noctua fulgens</name>
    <dbReference type="NCBI Taxonomy" id="7107"/>
    <lineage>
        <taxon>Eukaryota</taxon>
        <taxon>Metazoa</taxon>
        <taxon>Ecdysozoa</taxon>
        <taxon>Arthropoda</taxon>
        <taxon>Hexapoda</taxon>
        <taxon>Insecta</taxon>
        <taxon>Pterygota</taxon>
        <taxon>Neoptera</taxon>
        <taxon>Endopterygota</taxon>
        <taxon>Lepidoptera</taxon>
        <taxon>Glossata</taxon>
        <taxon>Ditrysia</taxon>
        <taxon>Noctuoidea</taxon>
        <taxon>Noctuidae</taxon>
        <taxon>Amphipyrinae</taxon>
        <taxon>Spodoptera</taxon>
    </lineage>
</organism>
<name>A0A922M3D7_SPOEX</name>
<sequence>MLPKKTTLLGRMYRTLRKTAQLSKHHPVTYEYFRSYPAVVAERQRQLLEEEGNPSLDVGDDDGQSNAHCRIEFSAVFYPTANRRPGDTLVRSDDGRPAARLSYRHLDQA</sequence>
<evidence type="ECO:0000313" key="3">
    <source>
        <dbReference type="Proteomes" id="UP000814243"/>
    </source>
</evidence>
<feature type="compositionally biased region" description="Basic and acidic residues" evidence="1">
    <location>
        <begin position="84"/>
        <end position="97"/>
    </location>
</feature>
<reference evidence="2" key="1">
    <citation type="journal article" date="2021" name="G3 (Bethesda)">
        <title>Genome and transcriptome analysis of the beet armyworm Spodoptera exigua reveals targets for pest control. .</title>
        <authorList>
            <person name="Simon S."/>
            <person name="Breeschoten T."/>
            <person name="Jansen H.J."/>
            <person name="Dirks R.P."/>
            <person name="Schranz M.E."/>
            <person name="Ros V.I.D."/>
        </authorList>
    </citation>
    <scope>NUCLEOTIDE SEQUENCE</scope>
    <source>
        <strain evidence="2">TB_SE_WUR_2020</strain>
    </source>
</reference>
<feature type="region of interest" description="Disordered" evidence="1">
    <location>
        <begin position="82"/>
        <end position="109"/>
    </location>
</feature>
<evidence type="ECO:0000313" key="2">
    <source>
        <dbReference type="EMBL" id="KAH9629519.1"/>
    </source>
</evidence>
<dbReference type="EMBL" id="JACEFF010000864">
    <property type="protein sequence ID" value="KAH9629519.1"/>
    <property type="molecule type" value="Genomic_DNA"/>
</dbReference>
<gene>
    <name evidence="2" type="ORF">HF086_015849</name>
</gene>
<accession>A0A922M3D7</accession>